<dbReference type="EMBL" id="GGEC01052133">
    <property type="protein sequence ID" value="MBX32617.1"/>
    <property type="molecule type" value="Transcribed_RNA"/>
</dbReference>
<evidence type="ECO:0000313" key="2">
    <source>
        <dbReference type="EMBL" id="MBX32617.1"/>
    </source>
</evidence>
<proteinExistence type="predicted"/>
<feature type="compositionally biased region" description="Polar residues" evidence="1">
    <location>
        <begin position="1"/>
        <end position="49"/>
    </location>
</feature>
<dbReference type="PANTHER" id="PTHR46313">
    <property type="match status" value="1"/>
</dbReference>
<reference evidence="2" key="1">
    <citation type="submission" date="2018-02" db="EMBL/GenBank/DDBJ databases">
        <title>Rhizophora mucronata_Transcriptome.</title>
        <authorList>
            <person name="Meera S.P."/>
            <person name="Sreeshan A."/>
            <person name="Augustine A."/>
        </authorList>
    </citation>
    <scope>NUCLEOTIDE SEQUENCE</scope>
    <source>
        <tissue evidence="2">Leaf</tissue>
    </source>
</reference>
<dbReference type="InterPro" id="IPR045892">
    <property type="entry name" value="CrtISO-like"/>
</dbReference>
<dbReference type="GO" id="GO:0016116">
    <property type="term" value="P:carotenoid metabolic process"/>
    <property type="evidence" value="ECO:0007669"/>
    <property type="project" value="InterPro"/>
</dbReference>
<accession>A0A2P2MQX4</accession>
<dbReference type="PANTHER" id="PTHR46313:SF1">
    <property type="entry name" value="FAD_NAD(P)-BINDING OXIDOREDUCTASE FAMILY PROTEIN"/>
    <property type="match status" value="1"/>
</dbReference>
<feature type="region of interest" description="Disordered" evidence="1">
    <location>
        <begin position="1"/>
        <end position="56"/>
    </location>
</feature>
<dbReference type="AlphaFoldDB" id="A0A2P2MQX4"/>
<dbReference type="Gene3D" id="3.50.50.60">
    <property type="entry name" value="FAD/NAD(P)-binding domain"/>
    <property type="match status" value="1"/>
</dbReference>
<dbReference type="InterPro" id="IPR036188">
    <property type="entry name" value="FAD/NAD-bd_sf"/>
</dbReference>
<organism evidence="2">
    <name type="scientific">Rhizophora mucronata</name>
    <name type="common">Asiatic mangrove</name>
    <dbReference type="NCBI Taxonomy" id="61149"/>
    <lineage>
        <taxon>Eukaryota</taxon>
        <taxon>Viridiplantae</taxon>
        <taxon>Streptophyta</taxon>
        <taxon>Embryophyta</taxon>
        <taxon>Tracheophyta</taxon>
        <taxon>Spermatophyta</taxon>
        <taxon>Magnoliopsida</taxon>
        <taxon>eudicotyledons</taxon>
        <taxon>Gunneridae</taxon>
        <taxon>Pentapetalae</taxon>
        <taxon>rosids</taxon>
        <taxon>fabids</taxon>
        <taxon>Malpighiales</taxon>
        <taxon>Rhizophoraceae</taxon>
        <taxon>Rhizophora</taxon>
    </lineage>
</organism>
<sequence>MTTTSSMLPSYNHHSTHQSPFSSAFKSSVHRTSVLTRSSNAQDPSSNGSLLVKDKPSFPGKPEADVIVIGSGIGGLCCAGLLARYQQDVIVLESHDLPGGAAHSFDIKGYKFDSGPSLFSGLQSRGPQANPLAQVLDALGESLPCVNYDSWMVYVPEGEFLSHIGPTQFFKDLEKYAGHKAVQEWKKLLDTILPLSSAAMALPPLSIRGDLGVISTAAARYAPSLLKSFVQMGPRGAFGATKLLRPFSEIVDSLELKDPFVRNWVDLLAFLLAGVKSNGILSAEMVTMAFLSCRDLL</sequence>
<dbReference type="SUPFAM" id="SSF51905">
    <property type="entry name" value="FAD/NAD(P)-binding domain"/>
    <property type="match status" value="1"/>
</dbReference>
<dbReference type="FunFam" id="3.50.50.60:FF:000343">
    <property type="entry name" value="FAD/NAD(P)-binding oxidoreductase family protein"/>
    <property type="match status" value="1"/>
</dbReference>
<evidence type="ECO:0000256" key="1">
    <source>
        <dbReference type="SAM" id="MobiDB-lite"/>
    </source>
</evidence>
<dbReference type="Pfam" id="PF13450">
    <property type="entry name" value="NAD_binding_8"/>
    <property type="match status" value="1"/>
</dbReference>
<name>A0A2P2MQX4_RHIMU</name>
<protein>
    <submittedName>
        <fullName evidence="2">Uncharacterized protein MANES_07G025600</fullName>
    </submittedName>
</protein>